<dbReference type="InterPro" id="IPR000719">
    <property type="entry name" value="Prot_kinase_dom"/>
</dbReference>
<dbReference type="AlphaFoldDB" id="A0A8H7F335"/>
<evidence type="ECO:0000256" key="8">
    <source>
        <dbReference type="SAM" id="MobiDB-lite"/>
    </source>
</evidence>
<feature type="compositionally biased region" description="Low complexity" evidence="8">
    <location>
        <begin position="375"/>
        <end position="387"/>
    </location>
</feature>
<dbReference type="EMBL" id="JABXXO010000006">
    <property type="protein sequence ID" value="KAF7776015.1"/>
    <property type="molecule type" value="Genomic_DNA"/>
</dbReference>
<keyword evidence="2" id="KW-0808">Transferase</keyword>
<keyword evidence="1 7" id="KW-0723">Serine/threonine-protein kinase</keyword>
<evidence type="ECO:0000313" key="11">
    <source>
        <dbReference type="Proteomes" id="UP000629468"/>
    </source>
</evidence>
<evidence type="ECO:0000256" key="4">
    <source>
        <dbReference type="ARBA" id="ARBA00022777"/>
    </source>
</evidence>
<feature type="region of interest" description="Disordered" evidence="8">
    <location>
        <begin position="358"/>
        <end position="415"/>
    </location>
</feature>
<dbReference type="PROSITE" id="PS50011">
    <property type="entry name" value="PROTEIN_KINASE_DOM"/>
    <property type="match status" value="1"/>
</dbReference>
<evidence type="ECO:0000256" key="6">
    <source>
        <dbReference type="PROSITE-ProRule" id="PRU10141"/>
    </source>
</evidence>
<feature type="binding site" evidence="6">
    <location>
        <position position="56"/>
    </location>
    <ligand>
        <name>ATP</name>
        <dbReference type="ChEBI" id="CHEBI:30616"/>
    </ligand>
</feature>
<dbReference type="InterPro" id="IPR017441">
    <property type="entry name" value="Protein_kinase_ATP_BS"/>
</dbReference>
<dbReference type="PANTHER" id="PTHR24349">
    <property type="entry name" value="SERINE/THREONINE-PROTEIN KINASE"/>
    <property type="match status" value="1"/>
</dbReference>
<comment type="similarity">
    <text evidence="7">Belongs to the protein kinase superfamily.</text>
</comment>
<comment type="caution">
    <text evidence="10">The sequence shown here is derived from an EMBL/GenBank/DDBJ whole genome shotgun (WGS) entry which is preliminary data.</text>
</comment>
<sequence>MPRPVPTGTMPDFTGQTIDAGRYLLDKPLGSGAYGKVYRAMDLKSSSERPKFYAVKCMPIYDPKSSKAEFQRRELLNHPVVCEHPNVVHYQCHFRDAHWIYVVMELVSGGDLFAAITEKHVFRNNDALVKKIYIQIIDALQFCHGRGIFHRDIKPENILCSEDGRQVKLADFGLSTRNGASSEYGCGSCYYMSPECIAEGQPRLKYSSKQTDVWSMGVILVNMISGRNPWRYATVDDSCFQAYLLDNNFLFKVLPISAEANAIIKRIFTIDPLRRITLHQLREEITRVGTFFRTHQAPAKITRINHSIEYVESGWQTESDPLPAHQRSFISSEGAVLFTSPIILPPDTLSQVITLSIQPGLPGPSKPERSQKPFDASSSATDSSKSSMAIKTPSVHPVGPVAVAQPGSGDDDIEEPLVLPDTILDKNLRSPGGKAKSISIKNGRNIIRAAVQRIKDFSTPAGHVGG</sequence>
<dbReference type="InterPro" id="IPR011009">
    <property type="entry name" value="Kinase-like_dom_sf"/>
</dbReference>
<keyword evidence="5 6" id="KW-0067">ATP-binding</keyword>
<dbReference type="Gene3D" id="1.10.510.10">
    <property type="entry name" value="Transferase(Phosphotransferase) domain 1"/>
    <property type="match status" value="1"/>
</dbReference>
<dbReference type="InterPro" id="IPR008271">
    <property type="entry name" value="Ser/Thr_kinase_AS"/>
</dbReference>
<keyword evidence="4" id="KW-0418">Kinase</keyword>
<reference evidence="10 11" key="1">
    <citation type="journal article" name="Sci. Rep.">
        <title>Telomere-to-telomere assembled and centromere annotated genomes of the two main subspecies of the button mushroom Agaricus bisporus reveal especially polymorphic chromosome ends.</title>
        <authorList>
            <person name="Sonnenberg A.S.M."/>
            <person name="Sedaghat-Telgerd N."/>
            <person name="Lavrijssen B."/>
            <person name="Ohm R.A."/>
            <person name="Hendrickx P.M."/>
            <person name="Scholtmeijer K."/>
            <person name="Baars J.J.P."/>
            <person name="van Peer A."/>
        </authorList>
    </citation>
    <scope>NUCLEOTIDE SEQUENCE [LARGE SCALE GENOMIC DNA]</scope>
    <source>
        <strain evidence="10 11">H119_p4</strain>
    </source>
</reference>
<evidence type="ECO:0000256" key="3">
    <source>
        <dbReference type="ARBA" id="ARBA00022741"/>
    </source>
</evidence>
<dbReference type="PROSITE" id="PS00108">
    <property type="entry name" value="PROTEIN_KINASE_ST"/>
    <property type="match status" value="1"/>
</dbReference>
<evidence type="ECO:0000256" key="2">
    <source>
        <dbReference type="ARBA" id="ARBA00022679"/>
    </source>
</evidence>
<dbReference type="SUPFAM" id="SSF56112">
    <property type="entry name" value="Protein kinase-like (PK-like)"/>
    <property type="match status" value="1"/>
</dbReference>
<organism evidence="10 11">
    <name type="scientific">Agaricus bisporus var. burnettii</name>
    <dbReference type="NCBI Taxonomy" id="192524"/>
    <lineage>
        <taxon>Eukaryota</taxon>
        <taxon>Fungi</taxon>
        <taxon>Dikarya</taxon>
        <taxon>Basidiomycota</taxon>
        <taxon>Agaricomycotina</taxon>
        <taxon>Agaricomycetes</taxon>
        <taxon>Agaricomycetidae</taxon>
        <taxon>Agaricales</taxon>
        <taxon>Agaricineae</taxon>
        <taxon>Agaricaceae</taxon>
        <taxon>Agaricus</taxon>
    </lineage>
</organism>
<dbReference type="SMART" id="SM00220">
    <property type="entry name" value="S_TKc"/>
    <property type="match status" value="1"/>
</dbReference>
<accession>A0A8H7F335</accession>
<evidence type="ECO:0000256" key="7">
    <source>
        <dbReference type="RuleBase" id="RU000304"/>
    </source>
</evidence>
<dbReference type="Proteomes" id="UP000629468">
    <property type="component" value="Unassembled WGS sequence"/>
</dbReference>
<evidence type="ECO:0000313" key="10">
    <source>
        <dbReference type="EMBL" id="KAF7776015.1"/>
    </source>
</evidence>
<dbReference type="GO" id="GO:0004674">
    <property type="term" value="F:protein serine/threonine kinase activity"/>
    <property type="evidence" value="ECO:0007669"/>
    <property type="project" value="UniProtKB-KW"/>
</dbReference>
<dbReference type="InterPro" id="IPR050205">
    <property type="entry name" value="CDPK_Ser/Thr_kinases"/>
</dbReference>
<dbReference type="PROSITE" id="PS00107">
    <property type="entry name" value="PROTEIN_KINASE_ATP"/>
    <property type="match status" value="1"/>
</dbReference>
<gene>
    <name evidence="10" type="ORF">Agabi119p4_4408</name>
</gene>
<evidence type="ECO:0000256" key="5">
    <source>
        <dbReference type="ARBA" id="ARBA00022840"/>
    </source>
</evidence>
<proteinExistence type="inferred from homology"/>
<evidence type="ECO:0000259" key="9">
    <source>
        <dbReference type="PROSITE" id="PS50011"/>
    </source>
</evidence>
<name>A0A8H7F335_AGABI</name>
<protein>
    <recommendedName>
        <fullName evidence="9">Protein kinase domain-containing protein</fullName>
    </recommendedName>
</protein>
<keyword evidence="3 6" id="KW-0547">Nucleotide-binding</keyword>
<dbReference type="GO" id="GO:0005524">
    <property type="term" value="F:ATP binding"/>
    <property type="evidence" value="ECO:0007669"/>
    <property type="project" value="UniProtKB-UniRule"/>
</dbReference>
<feature type="domain" description="Protein kinase" evidence="9">
    <location>
        <begin position="23"/>
        <end position="292"/>
    </location>
</feature>
<dbReference type="Pfam" id="PF00069">
    <property type="entry name" value="Pkinase"/>
    <property type="match status" value="1"/>
</dbReference>
<evidence type="ECO:0000256" key="1">
    <source>
        <dbReference type="ARBA" id="ARBA00022527"/>
    </source>
</evidence>